<reference evidence="3" key="1">
    <citation type="journal article" date="2011" name="Appl. Environ. Microbiol.">
        <title>Genomic potential of Marinobacter aquaeolei, a biogeochemical 'opportunitroph'.</title>
        <authorList>
            <person name="Singer E."/>
            <person name="Webb E.A."/>
            <person name="Nelson W.C."/>
            <person name="Heidelberg J.F."/>
            <person name="Ivanova N."/>
            <person name="Pati A."/>
            <person name="Edwards K.J."/>
        </authorList>
    </citation>
    <scope>NUCLEOTIDE SEQUENCE [LARGE SCALE GENOMIC DNA]</scope>
    <source>
        <strain evidence="3">ATCC 700491 / DSM 11845 / VT8</strain>
    </source>
</reference>
<dbReference type="eggNOG" id="ENOG5032E5T">
    <property type="taxonomic scope" value="Bacteria"/>
</dbReference>
<protein>
    <submittedName>
        <fullName evidence="2">Uncharacterized protein</fullName>
    </submittedName>
</protein>
<geneLocation type="plasmid" evidence="2 3">
    <name>pMAQU01</name>
</geneLocation>
<evidence type="ECO:0000313" key="2">
    <source>
        <dbReference type="EMBL" id="ABM21158.1"/>
    </source>
</evidence>
<organism evidence="2 3">
    <name type="scientific">Marinobacter nauticus (strain ATCC 700491 / DSM 11845 / VT8)</name>
    <name type="common">Marinobacter aquaeolei</name>
    <dbReference type="NCBI Taxonomy" id="351348"/>
    <lineage>
        <taxon>Bacteria</taxon>
        <taxon>Pseudomonadati</taxon>
        <taxon>Pseudomonadota</taxon>
        <taxon>Gammaproteobacteria</taxon>
        <taxon>Pseudomonadales</taxon>
        <taxon>Marinobacteraceae</taxon>
        <taxon>Marinobacter</taxon>
    </lineage>
</organism>
<gene>
    <name evidence="2" type="ordered locus">Maqu_4307</name>
</gene>
<name>A1U839_MARN8</name>
<evidence type="ECO:0000256" key="1">
    <source>
        <dbReference type="SAM" id="MobiDB-lite"/>
    </source>
</evidence>
<dbReference type="Proteomes" id="UP000000998">
    <property type="component" value="Plasmid pMAQU01"/>
</dbReference>
<accession>A1U839</accession>
<dbReference type="EMBL" id="CP000515">
    <property type="protein sequence ID" value="ABM21158.1"/>
    <property type="molecule type" value="Genomic_DNA"/>
</dbReference>
<dbReference type="KEGG" id="maq:Maqu_4307"/>
<feature type="region of interest" description="Disordered" evidence="1">
    <location>
        <begin position="1"/>
        <end position="36"/>
    </location>
</feature>
<sequence>MTLMPNRRHELQRPNYSRMDGLCPGGASNTKATPRKTRVTGNEQIDAPILIPESPLINFLSKLTRTQRLGIHNIRLTEQLGYGCDKTFPNGDSLYQWLTPGDRIITNRAWPAETFRKKWFRLQLSADYVFQFAERVEHREGMSRIFGYPQF</sequence>
<dbReference type="HOGENOM" id="CLU_1729186_0_0_6"/>
<proteinExistence type="predicted"/>
<evidence type="ECO:0000313" key="3">
    <source>
        <dbReference type="Proteomes" id="UP000000998"/>
    </source>
</evidence>
<keyword evidence="2" id="KW-0614">Plasmid</keyword>
<dbReference type="AlphaFoldDB" id="A1U839"/>